<accession>A0ACC2V218</accession>
<evidence type="ECO:0000313" key="1">
    <source>
        <dbReference type="EMBL" id="KAJ9093138.1"/>
    </source>
</evidence>
<protein>
    <submittedName>
        <fullName evidence="1">Uncharacterized protein</fullName>
    </submittedName>
</protein>
<reference evidence="1" key="1">
    <citation type="submission" date="2023-04" db="EMBL/GenBank/DDBJ databases">
        <title>Draft Genome sequencing of Naganishia species isolated from polar environments using Oxford Nanopore Technology.</title>
        <authorList>
            <person name="Leo P."/>
            <person name="Venkateswaran K."/>
        </authorList>
    </citation>
    <scope>NUCLEOTIDE SEQUENCE</scope>
    <source>
        <strain evidence="1">MNA-CCFEE 5261</strain>
    </source>
</reference>
<evidence type="ECO:0000313" key="2">
    <source>
        <dbReference type="Proteomes" id="UP001241377"/>
    </source>
</evidence>
<organism evidence="1 2">
    <name type="scientific">Naganishia cerealis</name>
    <dbReference type="NCBI Taxonomy" id="610337"/>
    <lineage>
        <taxon>Eukaryota</taxon>
        <taxon>Fungi</taxon>
        <taxon>Dikarya</taxon>
        <taxon>Basidiomycota</taxon>
        <taxon>Agaricomycotina</taxon>
        <taxon>Tremellomycetes</taxon>
        <taxon>Filobasidiales</taxon>
        <taxon>Filobasidiaceae</taxon>
        <taxon>Naganishia</taxon>
    </lineage>
</organism>
<dbReference type="Proteomes" id="UP001241377">
    <property type="component" value="Unassembled WGS sequence"/>
</dbReference>
<name>A0ACC2V218_9TREE</name>
<keyword evidence="2" id="KW-1185">Reference proteome</keyword>
<sequence>MSCSNIPDGAGTAAEEQLLMPRKKRAATGMCVKCKTEKGRILRLSIAYCKPCFQLQYYARLAKTLHPPLYPEPTVITSTTVPPNGQTPVKQLVGRPPQQTGDAVIGLSGGAGSMSLLDILVAKGYIGTRENSDGQETANETVLLERGKKKATWRKAWAVHVDFSNVIPEIEDQSTMIAETLAQRYPNYNIDLVVIRAEEAYSVDLISRLQAYGTTSASDPTPSEHHSVSVNLTKPELPIITSGSTAQSPLESLTTLLQTLPSASHPHLLNNILTSLLQLACSYLPNVRQLLLGETSTRQAQNIIAGAAIGNGWGLPIDLQGVYVFPKFGVNILQKQNTSDDSLPVTRTSTLVEPAADHITRIKPLRESMIKEAAYYCHIKRIPTVNHRMWDRTIGSMSGQAGDKIRIKGVGEARGKGGINSLEKLTEDFITNLGATHPSTVSTISRTGSKLVFKRQPGSASGDGVREAASSRENIVCPLCGLPAEPSSLDWKARTALTSLGKIPNATSAIGASVAHLPSRGENHAHDLAPLLCYACLTAMSPSSTGVIGGVVSQNIPSTLGEQGVSLPYWVSDRVSARLGLDRVSDIQEDHQHSDGSRVGPRELSMQEMKAAVDEFLIQDDDDGDD</sequence>
<gene>
    <name evidence="1" type="ORF">QFC19_008481</name>
</gene>
<comment type="caution">
    <text evidence="1">The sequence shown here is derived from an EMBL/GenBank/DDBJ whole genome shotgun (WGS) entry which is preliminary data.</text>
</comment>
<dbReference type="EMBL" id="JASBWR010000127">
    <property type="protein sequence ID" value="KAJ9093138.1"/>
    <property type="molecule type" value="Genomic_DNA"/>
</dbReference>
<proteinExistence type="predicted"/>